<protein>
    <submittedName>
        <fullName evidence="1">Uncharacterized protein</fullName>
    </submittedName>
</protein>
<sequence length="77" mass="9151">MNILKKIEIKEKYLEKKINIKQGKIVKIGLYDRKESLIGISLKRKNKKIGLKISKRKAKVIFYIPRRGHMIKEINVF</sequence>
<name>B2XX18_HETPA</name>
<geneLocation type="mitochondrion" evidence="1"/>
<accession>B2XX18</accession>
<dbReference type="AlphaFoldDB" id="B2XX18"/>
<evidence type="ECO:0000313" key="1">
    <source>
        <dbReference type="EMBL" id="ABX45140.1"/>
    </source>
</evidence>
<reference evidence="1" key="1">
    <citation type="journal article" date="2008" name="Mol. Biol. Evol.">
        <title>Mitochondrial genome evolution in the social amoebae.</title>
        <authorList>
            <person name="Heidel A.J."/>
            <person name="Gloeckner G."/>
        </authorList>
    </citation>
    <scope>NUCLEOTIDE SEQUENCE</scope>
    <source>
        <strain evidence="1">PN500</strain>
    </source>
</reference>
<keyword evidence="1" id="KW-0496">Mitochondrion</keyword>
<proteinExistence type="predicted"/>
<dbReference type="EMBL" id="EU275726">
    <property type="protein sequence ID" value="ABX45140.1"/>
    <property type="molecule type" value="Genomic_DNA"/>
</dbReference>
<organism evidence="1">
    <name type="scientific">Heterostelium pallidum</name>
    <name type="common">Cellular slime mold</name>
    <name type="synonym">Polysphondylium pallidum</name>
    <dbReference type="NCBI Taxonomy" id="13642"/>
    <lineage>
        <taxon>Eukaryota</taxon>
        <taxon>Amoebozoa</taxon>
        <taxon>Evosea</taxon>
        <taxon>Eumycetozoa</taxon>
        <taxon>Dictyostelia</taxon>
        <taxon>Acytosteliales</taxon>
        <taxon>Acytosteliaceae</taxon>
        <taxon>Heterostelium</taxon>
    </lineage>
</organism>